<feature type="non-terminal residue" evidence="1">
    <location>
        <position position="106"/>
    </location>
</feature>
<evidence type="ECO:0000313" key="1">
    <source>
        <dbReference type="EMBL" id="KKL65408.1"/>
    </source>
</evidence>
<dbReference type="EMBL" id="LAZR01027540">
    <property type="protein sequence ID" value="KKL65408.1"/>
    <property type="molecule type" value="Genomic_DNA"/>
</dbReference>
<name>A0A0F9DU89_9ZZZZ</name>
<proteinExistence type="predicted"/>
<accession>A0A0F9DU89</accession>
<organism evidence="1">
    <name type="scientific">marine sediment metagenome</name>
    <dbReference type="NCBI Taxonomy" id="412755"/>
    <lineage>
        <taxon>unclassified sequences</taxon>
        <taxon>metagenomes</taxon>
        <taxon>ecological metagenomes</taxon>
    </lineage>
</organism>
<protein>
    <submittedName>
        <fullName evidence="1">Uncharacterized protein</fullName>
    </submittedName>
</protein>
<gene>
    <name evidence="1" type="ORF">LCGC14_2155270</name>
</gene>
<comment type="caution">
    <text evidence="1">The sequence shown here is derived from an EMBL/GenBank/DDBJ whole genome shotgun (WGS) entry which is preliminary data.</text>
</comment>
<dbReference type="AlphaFoldDB" id="A0A0F9DU89"/>
<reference evidence="1" key="1">
    <citation type="journal article" date="2015" name="Nature">
        <title>Complex archaea that bridge the gap between prokaryotes and eukaryotes.</title>
        <authorList>
            <person name="Spang A."/>
            <person name="Saw J.H."/>
            <person name="Jorgensen S.L."/>
            <person name="Zaremba-Niedzwiedzka K."/>
            <person name="Martijn J."/>
            <person name="Lind A.E."/>
            <person name="van Eijk R."/>
            <person name="Schleper C."/>
            <person name="Guy L."/>
            <person name="Ettema T.J."/>
        </authorList>
    </citation>
    <scope>NUCLEOTIDE SEQUENCE</scope>
</reference>
<sequence>MVRFKSKCDLVVTPNHNMFGRPRHGMDYEVTTAASLWGKGEFYIPTTCSWEGTVPDKVTLNKIVPKRDRGNSLRYPEVDIDCFTMASFLGWVLSDGSICKGKSSGT</sequence>